<name>A0A0X8HV31_9SACH</name>
<dbReference type="STRING" id="45286.A0A0X8HV31"/>
<evidence type="ECO:0000256" key="9">
    <source>
        <dbReference type="ARBA" id="ARBA00023136"/>
    </source>
</evidence>
<dbReference type="PRINTS" id="PR00926">
    <property type="entry name" value="MITOCARRIER"/>
</dbReference>
<comment type="subcellular location">
    <subcellularLocation>
        <location evidence="1">Mitochondrion inner membrane</location>
        <topology evidence="1">Multi-pass membrane protein</topology>
    </subcellularLocation>
</comment>
<keyword evidence="6" id="KW-0999">Mitochondrion inner membrane</keyword>
<dbReference type="InterPro" id="IPR023395">
    <property type="entry name" value="MCP_dom_sf"/>
</dbReference>
<dbReference type="RefSeq" id="XP_017989282.1">
    <property type="nucleotide sequence ID" value="XM_018133555.1"/>
</dbReference>
<keyword evidence="13" id="KW-1185">Reference proteome</keyword>
<organism evidence="12 13">
    <name type="scientific">Eremothecium sinecaudum</name>
    <dbReference type="NCBI Taxonomy" id="45286"/>
    <lineage>
        <taxon>Eukaryota</taxon>
        <taxon>Fungi</taxon>
        <taxon>Dikarya</taxon>
        <taxon>Ascomycota</taxon>
        <taxon>Saccharomycotina</taxon>
        <taxon>Saccharomycetes</taxon>
        <taxon>Saccharomycetales</taxon>
        <taxon>Saccharomycetaceae</taxon>
        <taxon>Eremothecium</taxon>
    </lineage>
</organism>
<dbReference type="Gene3D" id="1.50.40.10">
    <property type="entry name" value="Mitochondrial carrier domain"/>
    <property type="match status" value="1"/>
</dbReference>
<evidence type="ECO:0000256" key="10">
    <source>
        <dbReference type="PROSITE-ProRule" id="PRU00282"/>
    </source>
</evidence>
<evidence type="ECO:0000256" key="11">
    <source>
        <dbReference type="RuleBase" id="RU000488"/>
    </source>
</evidence>
<dbReference type="PROSITE" id="PS50920">
    <property type="entry name" value="SOLCAR"/>
    <property type="match status" value="3"/>
</dbReference>
<feature type="repeat" description="Solcar" evidence="10">
    <location>
        <begin position="103"/>
        <end position="196"/>
    </location>
</feature>
<gene>
    <name evidence="12" type="ORF">AW171_hschr74312</name>
</gene>
<sequence>MVAKSDITPLHSVLAGSVAGAIEGTITYPFEFAKTRLQLAEKKAGASRNPLVLIYSTVRNQGLSALYVGCPAFVVGNTAKAGIRFLGYDTLKNLLKEPETGKLSGISSIAAGIGAGLFESIFAVTPFEAIKTALIDDRQAKVPKYQNNGRLFLFNYTSLVSDLGLRGIYSGLVPVALRQMANQAVRFGCYNKIQNAVKEYTNTPPTKSLSVVNTFVAGSISGVVTVYATMPIDTIKTRMQSLSASQYSSTLDCFVTVVRDEGVKTLWKGATPRLGRLILSGGIVFTTYEQIIKLLSKN</sequence>
<dbReference type="OrthoDB" id="44467at2759"/>
<protein>
    <submittedName>
        <fullName evidence="12">HGL054Cp</fullName>
    </submittedName>
</protein>
<evidence type="ECO:0000313" key="13">
    <source>
        <dbReference type="Proteomes" id="UP000243052"/>
    </source>
</evidence>
<dbReference type="SUPFAM" id="SSF103506">
    <property type="entry name" value="Mitochondrial carrier"/>
    <property type="match status" value="1"/>
</dbReference>
<evidence type="ECO:0000256" key="2">
    <source>
        <dbReference type="ARBA" id="ARBA00006375"/>
    </source>
</evidence>
<dbReference type="InterPro" id="IPR018108">
    <property type="entry name" value="MCP_transmembrane"/>
</dbReference>
<comment type="similarity">
    <text evidence="2 11">Belongs to the mitochondrial carrier (TC 2.A.29) family.</text>
</comment>
<dbReference type="Proteomes" id="UP000243052">
    <property type="component" value="Chromosome vii"/>
</dbReference>
<evidence type="ECO:0000256" key="6">
    <source>
        <dbReference type="ARBA" id="ARBA00022792"/>
    </source>
</evidence>
<dbReference type="EMBL" id="CP014247">
    <property type="protein sequence ID" value="AMD22286.1"/>
    <property type="molecule type" value="Genomic_DNA"/>
</dbReference>
<evidence type="ECO:0000313" key="12">
    <source>
        <dbReference type="EMBL" id="AMD22286.1"/>
    </source>
</evidence>
<keyword evidence="7" id="KW-1133">Transmembrane helix</keyword>
<evidence type="ECO:0000256" key="3">
    <source>
        <dbReference type="ARBA" id="ARBA00022448"/>
    </source>
</evidence>
<accession>A0A0X8HV31</accession>
<dbReference type="InterPro" id="IPR049563">
    <property type="entry name" value="TXTP-like"/>
</dbReference>
<keyword evidence="3 11" id="KW-0813">Transport</keyword>
<keyword evidence="4 10" id="KW-0812">Transmembrane</keyword>
<dbReference type="FunFam" id="1.50.40.10:FF:000007">
    <property type="entry name" value="Mitochondrial tricarboxylate transport protein-like"/>
    <property type="match status" value="1"/>
</dbReference>
<proteinExistence type="inferred from homology"/>
<evidence type="ECO:0000256" key="7">
    <source>
        <dbReference type="ARBA" id="ARBA00022989"/>
    </source>
</evidence>
<evidence type="ECO:0000256" key="5">
    <source>
        <dbReference type="ARBA" id="ARBA00022737"/>
    </source>
</evidence>
<evidence type="ECO:0000256" key="8">
    <source>
        <dbReference type="ARBA" id="ARBA00023128"/>
    </source>
</evidence>
<keyword evidence="8" id="KW-0496">Mitochondrion</keyword>
<dbReference type="PANTHER" id="PTHR45788">
    <property type="entry name" value="SUCCINATE/FUMARATE MITOCHONDRIAL TRANSPORTER-RELATED"/>
    <property type="match status" value="1"/>
</dbReference>
<keyword evidence="9 10" id="KW-0472">Membrane</keyword>
<dbReference type="Pfam" id="PF00153">
    <property type="entry name" value="Mito_carr"/>
    <property type="match status" value="3"/>
</dbReference>
<feature type="repeat" description="Solcar" evidence="10">
    <location>
        <begin position="7"/>
        <end position="94"/>
    </location>
</feature>
<evidence type="ECO:0000256" key="1">
    <source>
        <dbReference type="ARBA" id="ARBA00004448"/>
    </source>
</evidence>
<dbReference type="GO" id="GO:0071913">
    <property type="term" value="F:citrate secondary active transmembrane transporter activity"/>
    <property type="evidence" value="ECO:0007669"/>
    <property type="project" value="TreeGrafter"/>
</dbReference>
<dbReference type="GO" id="GO:0005743">
    <property type="term" value="C:mitochondrial inner membrane"/>
    <property type="evidence" value="ECO:0007669"/>
    <property type="project" value="UniProtKB-SubCell"/>
</dbReference>
<dbReference type="InterPro" id="IPR002067">
    <property type="entry name" value="MCP"/>
</dbReference>
<dbReference type="PANTHER" id="PTHR45788:SF4">
    <property type="entry name" value="TRICARBOXYLATE TRANSPORT PROTEIN, MITOCHONDRIAL"/>
    <property type="match status" value="1"/>
</dbReference>
<dbReference type="AlphaFoldDB" id="A0A0X8HV31"/>
<evidence type="ECO:0000256" key="4">
    <source>
        <dbReference type="ARBA" id="ARBA00022692"/>
    </source>
</evidence>
<dbReference type="GeneID" id="28725631"/>
<dbReference type="GO" id="GO:0006843">
    <property type="term" value="P:mitochondrial citrate transmembrane transport"/>
    <property type="evidence" value="ECO:0007669"/>
    <property type="project" value="TreeGrafter"/>
</dbReference>
<feature type="repeat" description="Solcar" evidence="10">
    <location>
        <begin position="209"/>
        <end position="294"/>
    </location>
</feature>
<reference evidence="12 13" key="1">
    <citation type="submission" date="2016-01" db="EMBL/GenBank/DDBJ databases">
        <title>Genome sequence of the yeast Holleya sinecauda.</title>
        <authorList>
            <person name="Dietrich F.S."/>
        </authorList>
    </citation>
    <scope>NUCLEOTIDE SEQUENCE [LARGE SCALE GENOMIC DNA]</scope>
    <source>
        <strain evidence="12 13">ATCC 58844</strain>
    </source>
</reference>
<keyword evidence="5" id="KW-0677">Repeat</keyword>